<sequence length="204" mass="21736">ETEDHGYQGGGAASSSSTTTGLQRGPETAKDEGPPVKSPPVLPKYAQGVSGPLPKPPPVLPKYVQHVAETIEGLKSGYYPRKCPPAELMGDSGGKAAARGAGTQDDPHKAYPSRWDRPHWPSVARLVPPVGDDEETLVIQPSIWWTQKFFDKVQCLMDEEATHEISANSKDRLLGLFTPAAGNLDGSKAQLEGATISPRASIDS</sequence>
<evidence type="ECO:0000313" key="2">
    <source>
        <dbReference type="EMBL" id="CAK9054983.1"/>
    </source>
</evidence>
<dbReference type="EMBL" id="CAXAMM010024291">
    <property type="protein sequence ID" value="CAK9054993.1"/>
    <property type="molecule type" value="Genomic_DNA"/>
</dbReference>
<dbReference type="Proteomes" id="UP001642464">
    <property type="component" value="Unassembled WGS sequence"/>
</dbReference>
<organism evidence="2 4">
    <name type="scientific">Durusdinium trenchii</name>
    <dbReference type="NCBI Taxonomy" id="1381693"/>
    <lineage>
        <taxon>Eukaryota</taxon>
        <taxon>Sar</taxon>
        <taxon>Alveolata</taxon>
        <taxon>Dinophyceae</taxon>
        <taxon>Suessiales</taxon>
        <taxon>Symbiodiniaceae</taxon>
        <taxon>Durusdinium</taxon>
    </lineage>
</organism>
<feature type="region of interest" description="Disordered" evidence="1">
    <location>
        <begin position="1"/>
        <end position="60"/>
    </location>
</feature>
<dbReference type="EMBL" id="CAXAMM010024280">
    <property type="protein sequence ID" value="CAK9054983.1"/>
    <property type="molecule type" value="Genomic_DNA"/>
</dbReference>
<comment type="caution">
    <text evidence="2">The sequence shown here is derived from an EMBL/GenBank/DDBJ whole genome shotgun (WGS) entry which is preliminary data.</text>
</comment>
<keyword evidence="4" id="KW-1185">Reference proteome</keyword>
<reference evidence="2 4" key="1">
    <citation type="submission" date="2024-02" db="EMBL/GenBank/DDBJ databases">
        <authorList>
            <person name="Chen Y."/>
            <person name="Shah S."/>
            <person name="Dougan E. K."/>
            <person name="Thang M."/>
            <person name="Chan C."/>
        </authorList>
    </citation>
    <scope>NUCLEOTIDE SEQUENCE [LARGE SCALE GENOMIC DNA]</scope>
</reference>
<evidence type="ECO:0000256" key="1">
    <source>
        <dbReference type="SAM" id="MobiDB-lite"/>
    </source>
</evidence>
<feature type="non-terminal residue" evidence="2">
    <location>
        <position position="1"/>
    </location>
</feature>
<proteinExistence type="predicted"/>
<feature type="region of interest" description="Disordered" evidence="1">
    <location>
        <begin position="89"/>
        <end position="118"/>
    </location>
</feature>
<gene>
    <name evidence="2" type="ORF">SCF082_LOCUS29785</name>
    <name evidence="3" type="ORF">SCF082_LOCUS29790</name>
</gene>
<feature type="compositionally biased region" description="Basic and acidic residues" evidence="1">
    <location>
        <begin position="105"/>
        <end position="118"/>
    </location>
</feature>
<name>A0ABP0MUW1_9DINO</name>
<accession>A0ABP0MUW1</accession>
<evidence type="ECO:0000313" key="3">
    <source>
        <dbReference type="EMBL" id="CAK9054993.1"/>
    </source>
</evidence>
<evidence type="ECO:0000313" key="4">
    <source>
        <dbReference type="Proteomes" id="UP001642464"/>
    </source>
</evidence>
<protein>
    <submittedName>
        <fullName evidence="2">Uncharacterized protein</fullName>
    </submittedName>
</protein>